<protein>
    <recommendedName>
        <fullName evidence="2">Retrotransposon gag domain-containing protein</fullName>
    </recommendedName>
</protein>
<dbReference type="STRING" id="400682.A0A1X7U4B0"/>
<proteinExistence type="predicted"/>
<accession>A0A1X7U4B0</accession>
<organism evidence="1">
    <name type="scientific">Amphimedon queenslandica</name>
    <name type="common">Sponge</name>
    <dbReference type="NCBI Taxonomy" id="400682"/>
    <lineage>
        <taxon>Eukaryota</taxon>
        <taxon>Metazoa</taxon>
        <taxon>Porifera</taxon>
        <taxon>Demospongiae</taxon>
        <taxon>Heteroscleromorpha</taxon>
        <taxon>Haplosclerida</taxon>
        <taxon>Niphatidae</taxon>
        <taxon>Amphimedon</taxon>
    </lineage>
</organism>
<dbReference type="eggNOG" id="ENOG502S20V">
    <property type="taxonomic scope" value="Eukaryota"/>
</dbReference>
<evidence type="ECO:0008006" key="2">
    <source>
        <dbReference type="Google" id="ProtNLM"/>
    </source>
</evidence>
<dbReference type="EnsemblMetazoa" id="Aqu2.1.22379_001">
    <property type="protein sequence ID" value="Aqu2.1.22379_001"/>
    <property type="gene ID" value="Aqu2.1.22379"/>
</dbReference>
<dbReference type="AlphaFoldDB" id="A0A1X7U4B0"/>
<sequence>MEQFQPPEPLLLQGNLAENWRRWKQRFSIYMTASRKKDESEEVNPNDAVKLSKLLDKFEEYCISRKNITWERHVFNTRNQQPDETVDQYVRRRAKTCEFGALTESLIRDRLVGGIISNKMRSCLLKKADLTLKDALDICCADEAVSTQFKKMSNSTTTMNEHEVNFMKKKQPRQHSTRDSSSLYSALVVAHSTNYNKSAPLVVSNAISVVTSTILLEYAKPGKLIHEYKTLTRMMNQAMTISLSVLFEGKTMVIGMSPSR</sequence>
<reference evidence="1" key="1">
    <citation type="submission" date="2017-05" db="UniProtKB">
        <authorList>
            <consortium name="EnsemblMetazoa"/>
        </authorList>
    </citation>
    <scope>IDENTIFICATION</scope>
</reference>
<dbReference type="PANTHER" id="PTHR33198">
    <property type="entry name" value="ANK_REP_REGION DOMAIN-CONTAINING PROTEIN-RELATED"/>
    <property type="match status" value="1"/>
</dbReference>
<dbReference type="PANTHER" id="PTHR33198:SF20">
    <property type="entry name" value="RETROTRANSPOSON GAG DOMAIN-CONTAINING PROTEIN"/>
    <property type="match status" value="1"/>
</dbReference>
<evidence type="ECO:0000313" key="1">
    <source>
        <dbReference type="EnsemblMetazoa" id="Aqu2.1.22379_001"/>
    </source>
</evidence>
<name>A0A1X7U4B0_AMPQE</name>
<dbReference type="InParanoid" id="A0A1X7U4B0"/>